<gene>
    <name evidence="2" type="ORF">H3Z83_11060</name>
</gene>
<comment type="caution">
    <text evidence="2">The sequence shown here is derived from an EMBL/GenBank/DDBJ whole genome shotgun (WGS) entry which is preliminary data.</text>
</comment>
<dbReference type="EMBL" id="JACGLS010000005">
    <property type="protein sequence ID" value="MBA6157057.1"/>
    <property type="molecule type" value="Genomic_DNA"/>
</dbReference>
<keyword evidence="3" id="KW-1185">Reference proteome</keyword>
<protein>
    <submittedName>
        <fullName evidence="2">Uncharacterized protein</fullName>
    </submittedName>
</protein>
<dbReference type="Proteomes" id="UP000563906">
    <property type="component" value="Unassembled WGS sequence"/>
</dbReference>
<proteinExistence type="predicted"/>
<organism evidence="2 3">
    <name type="scientific">Tenacibaculum pelagium</name>
    <dbReference type="NCBI Taxonomy" id="2759527"/>
    <lineage>
        <taxon>Bacteria</taxon>
        <taxon>Pseudomonadati</taxon>
        <taxon>Bacteroidota</taxon>
        <taxon>Flavobacteriia</taxon>
        <taxon>Flavobacteriales</taxon>
        <taxon>Flavobacteriaceae</taxon>
        <taxon>Tenacibaculum</taxon>
    </lineage>
</organism>
<keyword evidence="1" id="KW-0472">Membrane</keyword>
<feature type="transmembrane region" description="Helical" evidence="1">
    <location>
        <begin position="7"/>
        <end position="22"/>
    </location>
</feature>
<keyword evidence="1" id="KW-0812">Transmembrane</keyword>
<reference evidence="2 3" key="1">
    <citation type="submission" date="2020-07" db="EMBL/GenBank/DDBJ databases">
        <title>Bacterium isolated from marine sediment.</title>
        <authorList>
            <person name="Shang D."/>
            <person name="Du Z.-J."/>
        </authorList>
    </citation>
    <scope>NUCLEOTIDE SEQUENCE [LARGE SCALE GENOMIC DNA]</scope>
    <source>
        <strain evidence="2 3">S7007</strain>
    </source>
</reference>
<dbReference type="RefSeq" id="WP_182125556.1">
    <property type="nucleotide sequence ID" value="NZ_JACGLS010000005.1"/>
</dbReference>
<name>A0A839AR06_9FLAO</name>
<sequence>MIIILKILLGLSLSIYGLYYFYNEYKKGNFKIDTWIAGRGQSYFGVLTLIIVGIFLVFKQLFNLL</sequence>
<evidence type="ECO:0000256" key="1">
    <source>
        <dbReference type="SAM" id="Phobius"/>
    </source>
</evidence>
<keyword evidence="1" id="KW-1133">Transmembrane helix</keyword>
<dbReference type="AlphaFoldDB" id="A0A839AR06"/>
<evidence type="ECO:0000313" key="3">
    <source>
        <dbReference type="Proteomes" id="UP000563906"/>
    </source>
</evidence>
<feature type="transmembrane region" description="Helical" evidence="1">
    <location>
        <begin position="42"/>
        <end position="62"/>
    </location>
</feature>
<evidence type="ECO:0000313" key="2">
    <source>
        <dbReference type="EMBL" id="MBA6157057.1"/>
    </source>
</evidence>
<accession>A0A839AR06</accession>